<dbReference type="PANTHER" id="PTHR13060:SF0">
    <property type="entry name" value="PROTEIN ECDYSONELESS HOMOLOG"/>
    <property type="match status" value="1"/>
</dbReference>
<dbReference type="AlphaFoldDB" id="A0AAD7E3P7"/>
<feature type="region of interest" description="Disordered" evidence="1">
    <location>
        <begin position="581"/>
        <end position="630"/>
    </location>
</feature>
<proteinExistence type="predicted"/>
<dbReference type="GO" id="GO:0005634">
    <property type="term" value="C:nucleus"/>
    <property type="evidence" value="ECO:0007669"/>
    <property type="project" value="TreeGrafter"/>
</dbReference>
<feature type="region of interest" description="Disordered" evidence="1">
    <location>
        <begin position="721"/>
        <end position="771"/>
    </location>
</feature>
<evidence type="ECO:0000313" key="3">
    <source>
        <dbReference type="Proteomes" id="UP001219525"/>
    </source>
</evidence>
<gene>
    <name evidence="2" type="ORF">GGX14DRAFT_422701</name>
</gene>
<sequence length="833" mass="92883">MDIFNRPPAISEDTLVYVLCPPPALFDKASVTSFAACISAYVDQLLPDFLWHRDAFELKVASRFDSEEYFLEGRMRVGDCVDDEWCAVWLLKQISSKWDLAISVFDSDGEFLLIEAANELPLWVTPSNAENRVWIYGSKLHIIPLTHVSPPSRQGQRRRLPGKADSDNEDEDDLKDFISIDDALRILRDGSVDTLASSGVQTAVWGRINGYPAAVKNHVHTTKAYIPVDIARVLISDPSLVQKPIEAFYTRDAIQLRAAHRMMRFPPEPSVLATVRMSRTAYAQLLGQRFPPPKRFGQWKEKEGSNELRWRDVGMKIASAVGFEMLYQESKGRMDPSSNSVDGLQSSVEAKKEALRRNTQYVKYIQNLISADYFRGETEGSQLWNKFENKAAETFLTSLREDDASRPSFASLVTAAISRTPTDAIFPTQFDEDSDEWLNVDAKDFENMLETTIGTSQQDAMEVDVNEDNSAEDHLASDQASRLKVLATKVEALVEGKGDLEGVLFEDEALSDEEYSDEDMSDSDDTEDPAARQAAIDKLVPALEPSEYGQMPSSFHVNSQKVAPTTIETDVVEGEVQRDNFLSSEEPHTRPIRAPIIPRDNYDGVDSDDETDEEGDFDEEEAEDRPQIVGDVEVDMREEEDEFLEFSRQTLGISDEQWGDILRDRKSRGAFVPPGLTIPIQKTPQSQLGVLVSESTQGRPPEPGLPHVNASLDSFEAVMLAMDKELAHSRPSKSKPPAAKPRAPPKQDKGKGKAATIIEEAEDEDIETAMDKELKAALERGEDSGEEDEGEASLDYNLIKNFLESFKSQAGLSGPVSTLAGRLQPGWQLPRDS</sequence>
<organism evidence="2 3">
    <name type="scientific">Mycena pura</name>
    <dbReference type="NCBI Taxonomy" id="153505"/>
    <lineage>
        <taxon>Eukaryota</taxon>
        <taxon>Fungi</taxon>
        <taxon>Dikarya</taxon>
        <taxon>Basidiomycota</taxon>
        <taxon>Agaricomycotina</taxon>
        <taxon>Agaricomycetes</taxon>
        <taxon>Agaricomycetidae</taxon>
        <taxon>Agaricales</taxon>
        <taxon>Marasmiineae</taxon>
        <taxon>Mycenaceae</taxon>
        <taxon>Mycena</taxon>
    </lineage>
</organism>
<accession>A0AAD7E3P7</accession>
<keyword evidence="3" id="KW-1185">Reference proteome</keyword>
<comment type="caution">
    <text evidence="2">The sequence shown here is derived from an EMBL/GenBank/DDBJ whole genome shotgun (WGS) entry which is preliminary data.</text>
</comment>
<evidence type="ECO:0000256" key="1">
    <source>
        <dbReference type="SAM" id="MobiDB-lite"/>
    </source>
</evidence>
<dbReference type="Proteomes" id="UP001219525">
    <property type="component" value="Unassembled WGS sequence"/>
</dbReference>
<evidence type="ECO:0000313" key="2">
    <source>
        <dbReference type="EMBL" id="KAJ7225873.1"/>
    </source>
</evidence>
<reference evidence="2" key="1">
    <citation type="submission" date="2023-03" db="EMBL/GenBank/DDBJ databases">
        <title>Massive genome expansion in bonnet fungi (Mycena s.s.) driven by repeated elements and novel gene families across ecological guilds.</title>
        <authorList>
            <consortium name="Lawrence Berkeley National Laboratory"/>
            <person name="Harder C.B."/>
            <person name="Miyauchi S."/>
            <person name="Viragh M."/>
            <person name="Kuo A."/>
            <person name="Thoen E."/>
            <person name="Andreopoulos B."/>
            <person name="Lu D."/>
            <person name="Skrede I."/>
            <person name="Drula E."/>
            <person name="Henrissat B."/>
            <person name="Morin E."/>
            <person name="Kohler A."/>
            <person name="Barry K."/>
            <person name="LaButti K."/>
            <person name="Morin E."/>
            <person name="Salamov A."/>
            <person name="Lipzen A."/>
            <person name="Mereny Z."/>
            <person name="Hegedus B."/>
            <person name="Baldrian P."/>
            <person name="Stursova M."/>
            <person name="Weitz H."/>
            <person name="Taylor A."/>
            <person name="Grigoriev I.V."/>
            <person name="Nagy L.G."/>
            <person name="Martin F."/>
            <person name="Kauserud H."/>
        </authorList>
    </citation>
    <scope>NUCLEOTIDE SEQUENCE</scope>
    <source>
        <strain evidence="2">9144</strain>
    </source>
</reference>
<dbReference type="EMBL" id="JARJCW010000004">
    <property type="protein sequence ID" value="KAJ7225873.1"/>
    <property type="molecule type" value="Genomic_DNA"/>
</dbReference>
<feature type="compositionally biased region" description="Acidic residues" evidence="1">
    <location>
        <begin position="504"/>
        <end position="528"/>
    </location>
</feature>
<dbReference type="Pfam" id="PF07093">
    <property type="entry name" value="SGT1"/>
    <property type="match status" value="1"/>
</dbReference>
<feature type="region of interest" description="Disordered" evidence="1">
    <location>
        <begin position="504"/>
        <end position="531"/>
    </location>
</feature>
<dbReference type="PANTHER" id="PTHR13060">
    <property type="entry name" value="SGT1 PROTEIN HSGT1 SUPPRESSOR OF GCR2"/>
    <property type="match status" value="1"/>
</dbReference>
<protein>
    <submittedName>
        <fullName evidence="2">SGT1 protein-domain-containing protein</fullName>
    </submittedName>
</protein>
<feature type="region of interest" description="Disordered" evidence="1">
    <location>
        <begin position="147"/>
        <end position="172"/>
    </location>
</feature>
<name>A0AAD7E3P7_9AGAR</name>
<feature type="compositionally biased region" description="Acidic residues" evidence="1">
    <location>
        <begin position="603"/>
        <end position="623"/>
    </location>
</feature>
<feature type="compositionally biased region" description="Acidic residues" evidence="1">
    <location>
        <begin position="759"/>
        <end position="768"/>
    </location>
</feature>
<dbReference type="InterPro" id="IPR010770">
    <property type="entry name" value="Ecd"/>
</dbReference>